<sequence>MSASHRSRASRLFQFIFAIVPVLILGFLTLILAACNESEYHKATRAAAGIASGLSAAEQETEDLANAKLITFEEAGAVLGEIDDATKVNDEYVSQLKAFTAINVSNRVVLMNWLAAMTGSIERLNSGGVLKIKNPDAKAKLAAIVGGIQASIAILEALVPNLQQAGAYQMCPQPGLRDAWVAEAKSLARHNQARARAGSGYDYRMQPRPFLSFAV</sequence>
<dbReference type="HOGENOM" id="CLU_1281805_0_0_0"/>
<keyword evidence="1" id="KW-0812">Transmembrane</keyword>
<name>Q1IL48_KORVE</name>
<reference evidence="2 3" key="1">
    <citation type="journal article" date="2009" name="Appl. Environ. Microbiol.">
        <title>Three genomes from the phylum Acidobacteria provide insight into the lifestyles of these microorganisms in soils.</title>
        <authorList>
            <person name="Ward N.L."/>
            <person name="Challacombe J.F."/>
            <person name="Janssen P.H."/>
            <person name="Henrissat B."/>
            <person name="Coutinho P.M."/>
            <person name="Wu M."/>
            <person name="Xie G."/>
            <person name="Haft D.H."/>
            <person name="Sait M."/>
            <person name="Badger J."/>
            <person name="Barabote R.D."/>
            <person name="Bradley B."/>
            <person name="Brettin T.S."/>
            <person name="Brinkac L.M."/>
            <person name="Bruce D."/>
            <person name="Creasy T."/>
            <person name="Daugherty S.C."/>
            <person name="Davidsen T.M."/>
            <person name="DeBoy R.T."/>
            <person name="Detter J.C."/>
            <person name="Dodson R.J."/>
            <person name="Durkin A.S."/>
            <person name="Ganapathy A."/>
            <person name="Gwinn-Giglio M."/>
            <person name="Han C.S."/>
            <person name="Khouri H."/>
            <person name="Kiss H."/>
            <person name="Kothari S.P."/>
            <person name="Madupu R."/>
            <person name="Nelson K.E."/>
            <person name="Nelson W.C."/>
            <person name="Paulsen I."/>
            <person name="Penn K."/>
            <person name="Ren Q."/>
            <person name="Rosovitz M.J."/>
            <person name="Selengut J.D."/>
            <person name="Shrivastava S."/>
            <person name="Sullivan S.A."/>
            <person name="Tapia R."/>
            <person name="Thompson L.S."/>
            <person name="Watkins K.L."/>
            <person name="Yang Q."/>
            <person name="Yu C."/>
            <person name="Zafar N."/>
            <person name="Zhou L."/>
            <person name="Kuske C.R."/>
        </authorList>
    </citation>
    <scope>NUCLEOTIDE SEQUENCE [LARGE SCALE GENOMIC DNA]</scope>
    <source>
        <strain evidence="2 3">Ellin345</strain>
    </source>
</reference>
<feature type="transmembrane region" description="Helical" evidence="1">
    <location>
        <begin position="12"/>
        <end position="34"/>
    </location>
</feature>
<dbReference type="AlphaFoldDB" id="Q1IL48"/>
<protein>
    <submittedName>
        <fullName evidence="2">Uncharacterized protein</fullName>
    </submittedName>
</protein>
<gene>
    <name evidence="2" type="ordered locus">Acid345_3401</name>
</gene>
<evidence type="ECO:0000313" key="2">
    <source>
        <dbReference type="EMBL" id="ABF42402.1"/>
    </source>
</evidence>
<organism evidence="2 3">
    <name type="scientific">Koribacter versatilis (strain Ellin345)</name>
    <dbReference type="NCBI Taxonomy" id="204669"/>
    <lineage>
        <taxon>Bacteria</taxon>
        <taxon>Pseudomonadati</taxon>
        <taxon>Acidobacteriota</taxon>
        <taxon>Terriglobia</taxon>
        <taxon>Terriglobales</taxon>
        <taxon>Candidatus Korobacteraceae</taxon>
        <taxon>Candidatus Korobacter</taxon>
    </lineage>
</organism>
<dbReference type="EMBL" id="CP000360">
    <property type="protein sequence ID" value="ABF42402.1"/>
    <property type="molecule type" value="Genomic_DNA"/>
</dbReference>
<dbReference type="PROSITE" id="PS51257">
    <property type="entry name" value="PROKAR_LIPOPROTEIN"/>
    <property type="match status" value="1"/>
</dbReference>
<proteinExistence type="predicted"/>
<keyword evidence="1" id="KW-1133">Transmembrane helix</keyword>
<evidence type="ECO:0000256" key="1">
    <source>
        <dbReference type="SAM" id="Phobius"/>
    </source>
</evidence>
<dbReference type="RefSeq" id="WP_011524201.1">
    <property type="nucleotide sequence ID" value="NC_008009.1"/>
</dbReference>
<accession>Q1IL48</accession>
<evidence type="ECO:0000313" key="3">
    <source>
        <dbReference type="Proteomes" id="UP000002432"/>
    </source>
</evidence>
<keyword evidence="3" id="KW-1185">Reference proteome</keyword>
<keyword evidence="1" id="KW-0472">Membrane</keyword>
<dbReference type="KEGG" id="aba:Acid345_3401"/>
<dbReference type="EnsemblBacteria" id="ABF42402">
    <property type="protein sequence ID" value="ABF42402"/>
    <property type="gene ID" value="Acid345_3401"/>
</dbReference>
<dbReference type="STRING" id="204669.Acid345_3401"/>
<dbReference type="Proteomes" id="UP000002432">
    <property type="component" value="Chromosome"/>
</dbReference>